<evidence type="ECO:0000259" key="1">
    <source>
        <dbReference type="Pfam" id="PF00293"/>
    </source>
</evidence>
<dbReference type="Gene3D" id="3.90.79.10">
    <property type="entry name" value="Nucleoside Triphosphate Pyrophosphohydrolase"/>
    <property type="match status" value="1"/>
</dbReference>
<dbReference type="InterPro" id="IPR000086">
    <property type="entry name" value="NUDIX_hydrolase_dom"/>
</dbReference>
<comment type="caution">
    <text evidence="2">The sequence shown here is derived from an EMBL/GenBank/DDBJ whole genome shotgun (WGS) entry which is preliminary data.</text>
</comment>
<dbReference type="EMBL" id="LBSA01000034">
    <property type="protein sequence ID" value="KKQ07987.1"/>
    <property type="molecule type" value="Genomic_DNA"/>
</dbReference>
<dbReference type="Pfam" id="PF00293">
    <property type="entry name" value="NUDIX"/>
    <property type="match status" value="1"/>
</dbReference>
<proteinExistence type="predicted"/>
<dbReference type="InterPro" id="IPR015797">
    <property type="entry name" value="NUDIX_hydrolase-like_dom_sf"/>
</dbReference>
<organism evidence="2 3">
    <name type="scientific">Candidatus Daviesbacteria bacterium GW2011_GWB1_36_5</name>
    <dbReference type="NCBI Taxonomy" id="1618426"/>
    <lineage>
        <taxon>Bacteria</taxon>
        <taxon>Candidatus Daviesiibacteriota</taxon>
    </lineage>
</organism>
<dbReference type="CDD" id="cd02883">
    <property type="entry name" value="NUDIX_Hydrolase"/>
    <property type="match status" value="1"/>
</dbReference>
<accession>A0A0G0ER45</accession>
<protein>
    <recommendedName>
        <fullName evidence="1">Nudix hydrolase domain-containing protein</fullName>
    </recommendedName>
</protein>
<sequence length="222" mass="25465">MIPELTEIKAGVGALIINPDGKFLSVMENHSRFDNQKIKGMLSFPIDTVESGETHEEAMQRLLMGEEVGGIEVTETSLTEMILNRTQLNPGIWLYTYLLHSKNDLLRPGNAKDVSEISWQNLRSPLDTIDYTISLSNMDSLPESLDRSVRDAINKVLEKQRRAINFGNLLWRPGIKETIQDYFNYLKSPTGYIPRVNEQVSGRTPIEIFDFLEEYKEEEFNH</sequence>
<dbReference type="AlphaFoldDB" id="A0A0G0ER45"/>
<reference evidence="2 3" key="1">
    <citation type="journal article" date="2015" name="Nature">
        <title>rRNA introns, odd ribosomes, and small enigmatic genomes across a large radiation of phyla.</title>
        <authorList>
            <person name="Brown C.T."/>
            <person name="Hug L.A."/>
            <person name="Thomas B.C."/>
            <person name="Sharon I."/>
            <person name="Castelle C.J."/>
            <person name="Singh A."/>
            <person name="Wilkins M.J."/>
            <person name="Williams K.H."/>
            <person name="Banfield J.F."/>
        </authorList>
    </citation>
    <scope>NUCLEOTIDE SEQUENCE [LARGE SCALE GENOMIC DNA]</scope>
</reference>
<evidence type="ECO:0000313" key="2">
    <source>
        <dbReference type="EMBL" id="KKQ07987.1"/>
    </source>
</evidence>
<gene>
    <name evidence="2" type="ORF">US19_C0034G0023</name>
</gene>
<dbReference type="Proteomes" id="UP000034492">
    <property type="component" value="Unassembled WGS sequence"/>
</dbReference>
<dbReference type="SUPFAM" id="SSF55811">
    <property type="entry name" value="Nudix"/>
    <property type="match status" value="1"/>
</dbReference>
<feature type="domain" description="Nudix hydrolase" evidence="1">
    <location>
        <begin position="10"/>
        <end position="123"/>
    </location>
</feature>
<evidence type="ECO:0000313" key="3">
    <source>
        <dbReference type="Proteomes" id="UP000034492"/>
    </source>
</evidence>
<name>A0A0G0ER45_9BACT</name>